<evidence type="ECO:0000256" key="1">
    <source>
        <dbReference type="SAM" id="Phobius"/>
    </source>
</evidence>
<protein>
    <submittedName>
        <fullName evidence="2">Uncharacterized protein</fullName>
    </submittedName>
</protein>
<name>A0A4R2IDC0_9ACTN</name>
<dbReference type="Proteomes" id="UP000295573">
    <property type="component" value="Unassembled WGS sequence"/>
</dbReference>
<organism evidence="2 3">
    <name type="scientific">Kribbella antiqua</name>
    <dbReference type="NCBI Taxonomy" id="2512217"/>
    <lineage>
        <taxon>Bacteria</taxon>
        <taxon>Bacillati</taxon>
        <taxon>Actinomycetota</taxon>
        <taxon>Actinomycetes</taxon>
        <taxon>Propionibacteriales</taxon>
        <taxon>Kribbellaceae</taxon>
        <taxon>Kribbella</taxon>
    </lineage>
</organism>
<proteinExistence type="predicted"/>
<feature type="transmembrane region" description="Helical" evidence="1">
    <location>
        <begin position="12"/>
        <end position="34"/>
    </location>
</feature>
<evidence type="ECO:0000313" key="2">
    <source>
        <dbReference type="EMBL" id="TCO42591.1"/>
    </source>
</evidence>
<keyword evidence="1" id="KW-1133">Transmembrane helix</keyword>
<keyword evidence="3" id="KW-1185">Reference proteome</keyword>
<evidence type="ECO:0000313" key="3">
    <source>
        <dbReference type="Proteomes" id="UP000295573"/>
    </source>
</evidence>
<reference evidence="2 3" key="1">
    <citation type="journal article" date="2015" name="Stand. Genomic Sci.">
        <title>Genomic Encyclopedia of Bacterial and Archaeal Type Strains, Phase III: the genomes of soil and plant-associated and newly described type strains.</title>
        <authorList>
            <person name="Whitman W.B."/>
            <person name="Woyke T."/>
            <person name="Klenk H.P."/>
            <person name="Zhou Y."/>
            <person name="Lilburn T.G."/>
            <person name="Beck B.J."/>
            <person name="De Vos P."/>
            <person name="Vandamme P."/>
            <person name="Eisen J.A."/>
            <person name="Garrity G."/>
            <person name="Hugenholtz P."/>
            <person name="Kyrpides N.C."/>
        </authorList>
    </citation>
    <scope>NUCLEOTIDE SEQUENCE [LARGE SCALE GENOMIC DNA]</scope>
    <source>
        <strain evidence="2 3">VKM Ac-2541</strain>
    </source>
</reference>
<dbReference type="EMBL" id="SLWR01000013">
    <property type="protein sequence ID" value="TCO42591.1"/>
    <property type="molecule type" value="Genomic_DNA"/>
</dbReference>
<keyword evidence="1" id="KW-0472">Membrane</keyword>
<gene>
    <name evidence="2" type="ORF">EV646_113213</name>
</gene>
<dbReference type="AlphaFoldDB" id="A0A4R2IDC0"/>
<keyword evidence="1" id="KW-0812">Transmembrane</keyword>
<comment type="caution">
    <text evidence="2">The sequence shown here is derived from an EMBL/GenBank/DDBJ whole genome shotgun (WGS) entry which is preliminary data.</text>
</comment>
<sequence>MWGVKLSGSAWFGYGVVVVVTFGVGFLAFAVWVLSKVF</sequence>
<accession>A0A4R2IDC0</accession>